<sequence>MKYWLGIRMTMTKARSWQAAGVTTQLHKTLEWEKWKHATSLAEVAMWKAKGFTPTTAALWMEHKVPPSEAAFLKGKLSPADAAKWLREGIVSEYILKWRDLLPKPKTAGLYSKHNFSPKHTAE</sequence>
<gene>
    <name evidence="1" type="ORF">DSO57_1015768</name>
</gene>
<name>A0ACC2SHS5_9FUNG</name>
<dbReference type="Proteomes" id="UP001165960">
    <property type="component" value="Unassembled WGS sequence"/>
</dbReference>
<dbReference type="EMBL" id="QTSX02005033">
    <property type="protein sequence ID" value="KAJ9061944.1"/>
    <property type="molecule type" value="Genomic_DNA"/>
</dbReference>
<proteinExistence type="predicted"/>
<organism evidence="1 2">
    <name type="scientific">Entomophthora muscae</name>
    <dbReference type="NCBI Taxonomy" id="34485"/>
    <lineage>
        <taxon>Eukaryota</taxon>
        <taxon>Fungi</taxon>
        <taxon>Fungi incertae sedis</taxon>
        <taxon>Zoopagomycota</taxon>
        <taxon>Entomophthoromycotina</taxon>
        <taxon>Entomophthoromycetes</taxon>
        <taxon>Entomophthorales</taxon>
        <taxon>Entomophthoraceae</taxon>
        <taxon>Entomophthora</taxon>
    </lineage>
</organism>
<evidence type="ECO:0000313" key="1">
    <source>
        <dbReference type="EMBL" id="KAJ9061944.1"/>
    </source>
</evidence>
<reference evidence="1" key="1">
    <citation type="submission" date="2022-04" db="EMBL/GenBank/DDBJ databases">
        <title>Genome of the entomopathogenic fungus Entomophthora muscae.</title>
        <authorList>
            <person name="Elya C."/>
            <person name="Lovett B.R."/>
            <person name="Lee E."/>
            <person name="Macias A.M."/>
            <person name="Hajek A.E."/>
            <person name="De Bivort B.L."/>
            <person name="Kasson M.T."/>
            <person name="De Fine Licht H.H."/>
            <person name="Stajich J.E."/>
        </authorList>
    </citation>
    <scope>NUCLEOTIDE SEQUENCE</scope>
    <source>
        <strain evidence="1">Berkeley</strain>
    </source>
</reference>
<accession>A0ACC2SHS5</accession>
<evidence type="ECO:0000313" key="2">
    <source>
        <dbReference type="Proteomes" id="UP001165960"/>
    </source>
</evidence>
<keyword evidence="2" id="KW-1185">Reference proteome</keyword>
<comment type="caution">
    <text evidence="1">The sequence shown here is derived from an EMBL/GenBank/DDBJ whole genome shotgun (WGS) entry which is preliminary data.</text>
</comment>
<protein>
    <submittedName>
        <fullName evidence="1">Uncharacterized protein</fullName>
    </submittedName>
</protein>